<protein>
    <submittedName>
        <fullName evidence="1">TIGR02687 family protein</fullName>
    </submittedName>
</protein>
<reference evidence="1 2" key="1">
    <citation type="submission" date="2016-10" db="EMBL/GenBank/DDBJ databases">
        <authorList>
            <person name="de Groot N.N."/>
        </authorList>
    </citation>
    <scope>NUCLEOTIDE SEQUENCE [LARGE SCALE GENOMIC DNA]</scope>
    <source>
        <strain evidence="1 2">LMG 18387</strain>
    </source>
</reference>
<sequence length="875" mass="99692">MDTQQLTQGLKQAFFAEDQRIVFWYDPEQSFVDELPQLDLPDVQVLNMQGESTFGLKLQLELEAHRGKYLLYFPCAEPDAEDDWLLDIKLYSRCFYADRISLIFNELGLQQQSLREHLARREQFLGSKTRLGALKRLIQPTDSEEALDLAMIAVVLGAGNADLLTLLCTLAEASVRDDLGLENNPASIAELYKYNLMPTLLQALQGEVGYPASAEELSGEKPLRFGHFLIRLLATGFCESIGDIPDWAKAVAIPSANARATSRALLSRWRDSSRFYKTYDVVSDWVSEALYIREKIGAIALETLVNVATFQTVEQQIIVDLTQAIPEADPRDLALFSRIIAERLDNYWASRHKDDDIRRKYRLLYSALSAAIELFSLRQSHAAGFHFASSEALYRAYESELYRFDTSYRHYFAASNRAHVELLKKLDDAVEQCYAYWYLDQLGRSWGDRVEAEQRLEHWKIAGVPNQQDFYERWVRPHFEKNRSKRLVVIISDAFRYEAAMELRERINEKRYSEATLTSQLGVLPSYTTLGMAALLPHKTLEYRENGSDTVFVDGQSSAGTIQRDKILAQYSGMAVTAEQVKAWSRDEGREALKDQQLVYVYHNVIDDRSDSGGPSESDTFHHVEVAIEELTELTRKILMHFNTSTVLITADHGFLFQQSKLEVADRTTLIDKPESAFKSKKRYVLGHSLPTAKEVWSGSTRLTAGTTSDTRFWIPKGANRFHFIGGARFVHGGAMLQEIVVPVLTVNQLRGEKAEKRTKRKVGVISPKSALKMVTNIQRFDLIQTEVVSEQVLPVTVAVAIYEDEQPVSSEEVVTFDCATDSMSERMKQVRLSLAGSDFDRRKDYFLIIRDKDLNTELERYRVTIDLAFTDDFS</sequence>
<dbReference type="STRING" id="29435.SAMN05216588_12577"/>
<dbReference type="Proteomes" id="UP000198606">
    <property type="component" value="Unassembled WGS sequence"/>
</dbReference>
<dbReference type="NCBIfam" id="TIGR02687">
    <property type="entry name" value="BREX-1 system phosphatase PglZ type A"/>
    <property type="match status" value="1"/>
</dbReference>
<evidence type="ECO:0000313" key="1">
    <source>
        <dbReference type="EMBL" id="SDI82218.1"/>
    </source>
</evidence>
<accession>A0A1G8NPU8</accession>
<name>A0A1G8NPU8_9GAMM</name>
<dbReference type="RefSeq" id="WP_084308433.1">
    <property type="nucleotide sequence ID" value="NZ_FNDG01000025.1"/>
</dbReference>
<dbReference type="Pfam" id="PF08665">
    <property type="entry name" value="PglZ"/>
    <property type="match status" value="1"/>
</dbReference>
<dbReference type="AlphaFoldDB" id="A0A1G8NPU8"/>
<organism evidence="1 2">
    <name type="scientific">Phytopseudomonas flavescens</name>
    <dbReference type="NCBI Taxonomy" id="29435"/>
    <lineage>
        <taxon>Bacteria</taxon>
        <taxon>Pseudomonadati</taxon>
        <taxon>Pseudomonadota</taxon>
        <taxon>Gammaproteobacteria</taxon>
        <taxon>Pseudomonadales</taxon>
        <taxon>Pseudomonadaceae</taxon>
        <taxon>Phytopseudomonas</taxon>
    </lineage>
</organism>
<dbReference type="InterPro" id="IPR014060">
    <property type="entry name" value="PglZ"/>
</dbReference>
<evidence type="ECO:0000313" key="2">
    <source>
        <dbReference type="Proteomes" id="UP000198606"/>
    </source>
</evidence>
<dbReference type="EMBL" id="FNDG01000025">
    <property type="protein sequence ID" value="SDI82218.1"/>
    <property type="molecule type" value="Genomic_DNA"/>
</dbReference>
<gene>
    <name evidence="1" type="ORF">SAMN05216588_12577</name>
</gene>
<proteinExistence type="predicted"/>